<evidence type="ECO:0000313" key="2">
    <source>
        <dbReference type="EMBL" id="NDL67258.1"/>
    </source>
</evidence>
<keyword evidence="3" id="KW-1185">Reference proteome</keyword>
<dbReference type="InterPro" id="IPR018657">
    <property type="entry name" value="LarA-like_N"/>
</dbReference>
<sequence length="408" mass="43307">MEKLLEDIRLPRMVPVRQTFPRELVEDIPAAIRAELSKDSLAGAIRPGQRVAVTAGSRGIANIPLILREIVSWVKGQGAHPFLIPAMGSHGGATAAGQLEILADLGITPEAVGAPIRATMDVVRVGTSPGGHPVCIDRFAQEEADAILLVGRVKPHTSFRGPYESGLAKMVAIGLGKQVGADICHSGGMEDMSARIGEMARVALASAPIVLGVAVLENAYDETMGIVALPGSSILEEEPALLELARANMPSILFPSCDVLVVEEMGKNISGTGMDPNIIRRHYMGNMVLGSLAQRIVVLSLTRESHGNANGMGNADVCTRAFLDRIDFQSTYANPLTSRVPASVKIPMVMETEELAIKAAVKTCWNLGPGGARIIRIRNTLQLGEILVSENMADAHLGSDPKCTSERP</sequence>
<comment type="caution">
    <text evidence="2">The sequence shown here is derived from an EMBL/GenBank/DDBJ whole genome shotgun (WGS) entry which is preliminary data.</text>
</comment>
<organism evidence="2 3">
    <name type="scientific">Anaerotalea alkaliphila</name>
    <dbReference type="NCBI Taxonomy" id="2662126"/>
    <lineage>
        <taxon>Bacteria</taxon>
        <taxon>Bacillati</taxon>
        <taxon>Bacillota</taxon>
        <taxon>Clostridia</taxon>
        <taxon>Eubacteriales</taxon>
        <taxon>Anaerotalea</taxon>
    </lineage>
</organism>
<dbReference type="Proteomes" id="UP000461585">
    <property type="component" value="Unassembled WGS sequence"/>
</dbReference>
<dbReference type="Gene3D" id="3.40.50.11440">
    <property type="match status" value="1"/>
</dbReference>
<proteinExistence type="predicted"/>
<gene>
    <name evidence="2" type="ORF">GXN74_05845</name>
</gene>
<dbReference type="Pfam" id="PF09861">
    <property type="entry name" value="Lar_N"/>
    <property type="match status" value="1"/>
</dbReference>
<dbReference type="AlphaFoldDB" id="A0A7X5HV82"/>
<evidence type="ECO:0000259" key="1">
    <source>
        <dbReference type="Pfam" id="PF09861"/>
    </source>
</evidence>
<dbReference type="GO" id="GO:0050043">
    <property type="term" value="F:lactate racemase activity"/>
    <property type="evidence" value="ECO:0007669"/>
    <property type="project" value="InterPro"/>
</dbReference>
<protein>
    <submittedName>
        <fullName evidence="2">DUF2088 domain-containing protein</fullName>
    </submittedName>
</protein>
<name>A0A7X5HV82_9FIRM</name>
<dbReference type="EMBL" id="JAAEEH010000012">
    <property type="protein sequence ID" value="NDL67258.1"/>
    <property type="molecule type" value="Genomic_DNA"/>
</dbReference>
<accession>A0A7X5HV82</accession>
<reference evidence="2 3" key="1">
    <citation type="submission" date="2020-01" db="EMBL/GenBank/DDBJ databases">
        <title>Anaeroalcalibacter tamaniensis gen. nov., sp. nov., moderately halophilic strictly anaerobic fermenter bacterium from mud volcano of Taman peninsula.</title>
        <authorList>
            <person name="Frolova A."/>
            <person name="Merkel A.Y."/>
            <person name="Slobodkin A.I."/>
        </authorList>
    </citation>
    <scope>NUCLEOTIDE SEQUENCE [LARGE SCALE GENOMIC DNA]</scope>
    <source>
        <strain evidence="2 3">F-3ap</strain>
    </source>
</reference>
<feature type="domain" description="LarA-like N-terminal" evidence="1">
    <location>
        <begin position="24"/>
        <end position="187"/>
    </location>
</feature>
<evidence type="ECO:0000313" key="3">
    <source>
        <dbReference type="Proteomes" id="UP000461585"/>
    </source>
</evidence>
<dbReference type="RefSeq" id="WP_162369984.1">
    <property type="nucleotide sequence ID" value="NZ_JAAEEH010000012.1"/>
</dbReference>